<comment type="caution">
    <text evidence="2">The sequence shown here is derived from an EMBL/GenBank/DDBJ whole genome shotgun (WGS) entry which is preliminary data.</text>
</comment>
<accession>A0ABQ9BID3</accession>
<reference evidence="2" key="1">
    <citation type="submission" date="2022-10" db="EMBL/GenBank/DDBJ databases">
        <authorList>
            <person name="Hyden B.L."/>
            <person name="Feng K."/>
            <person name="Yates T."/>
            <person name="Jawdy S."/>
            <person name="Smart L.B."/>
            <person name="Muchero W."/>
        </authorList>
    </citation>
    <scope>NUCLEOTIDE SEQUENCE</scope>
    <source>
        <tissue evidence="2">Shoot tip</tissue>
    </source>
</reference>
<sequence>MTASNKILNIANAANGNDFFPVLQARYVTMERMMAMQEAGPKNQSNIENNRIILLRLNSRDGDPNRNPNRHERVSRLVQPSPVTRLSLSSSSSHSLLQSPLLRPAADVDSNTFRRQLNYFVSPQMLKSLRCWLQFLNAMLSHLLLVLCIVGFSHSINSSPGFRNGGDDRKNLIVGEELWKETIPLQLGSRVYELQGLKSHTWYEVKISYPASIPASFTIQLKKDDSDPGMNRVVRRLLNTEKLIFKSDVILDSNQSKLCVLVRVEPEGVVAIPNVEERKDITFNIDGWHHMLTVL</sequence>
<protein>
    <submittedName>
        <fullName evidence="2">Uncharacterized protein</fullName>
    </submittedName>
</protein>
<dbReference type="PANTHER" id="PTHR35465">
    <property type="entry name" value="CAVEOLIN-1 PROTEIN"/>
    <property type="match status" value="1"/>
</dbReference>
<dbReference type="Proteomes" id="UP001141253">
    <property type="component" value="Chromosome 6"/>
</dbReference>
<name>A0ABQ9BID3_9ROSI</name>
<organism evidence="2 3">
    <name type="scientific">Salix suchowensis</name>
    <dbReference type="NCBI Taxonomy" id="1278906"/>
    <lineage>
        <taxon>Eukaryota</taxon>
        <taxon>Viridiplantae</taxon>
        <taxon>Streptophyta</taxon>
        <taxon>Embryophyta</taxon>
        <taxon>Tracheophyta</taxon>
        <taxon>Spermatophyta</taxon>
        <taxon>Magnoliopsida</taxon>
        <taxon>eudicotyledons</taxon>
        <taxon>Gunneridae</taxon>
        <taxon>Pentapetalae</taxon>
        <taxon>rosids</taxon>
        <taxon>fabids</taxon>
        <taxon>Malpighiales</taxon>
        <taxon>Salicaceae</taxon>
        <taxon>Saliceae</taxon>
        <taxon>Salix</taxon>
    </lineage>
</organism>
<evidence type="ECO:0000313" key="3">
    <source>
        <dbReference type="Proteomes" id="UP001141253"/>
    </source>
</evidence>
<dbReference type="PANTHER" id="PTHR35465:SF1">
    <property type="entry name" value="PHOSPHATIDYLINOSITOL-GLYCAN BIOSYNTHESIS CLASS X PROTEIN"/>
    <property type="match status" value="1"/>
</dbReference>
<feature type="compositionally biased region" description="Basic and acidic residues" evidence="1">
    <location>
        <begin position="58"/>
        <end position="75"/>
    </location>
</feature>
<evidence type="ECO:0000256" key="1">
    <source>
        <dbReference type="SAM" id="MobiDB-lite"/>
    </source>
</evidence>
<reference evidence="2" key="2">
    <citation type="journal article" date="2023" name="Int. J. Mol. Sci.">
        <title>De Novo Assembly and Annotation of 11 Diverse Shrub Willow (Salix) Genomes Reveals Novel Gene Organization in Sex-Linked Regions.</title>
        <authorList>
            <person name="Hyden B."/>
            <person name="Feng K."/>
            <person name="Yates T.B."/>
            <person name="Jawdy S."/>
            <person name="Cereghino C."/>
            <person name="Smart L.B."/>
            <person name="Muchero W."/>
        </authorList>
    </citation>
    <scope>NUCLEOTIDE SEQUENCE</scope>
    <source>
        <tissue evidence="2">Shoot tip</tissue>
    </source>
</reference>
<evidence type="ECO:0000313" key="2">
    <source>
        <dbReference type="EMBL" id="KAJ6382783.1"/>
    </source>
</evidence>
<keyword evidence="3" id="KW-1185">Reference proteome</keyword>
<proteinExistence type="predicted"/>
<feature type="region of interest" description="Disordered" evidence="1">
    <location>
        <begin position="58"/>
        <end position="91"/>
    </location>
</feature>
<gene>
    <name evidence="2" type="ORF">OIU77_031249</name>
</gene>
<dbReference type="EMBL" id="JAPFFI010000009">
    <property type="protein sequence ID" value="KAJ6382783.1"/>
    <property type="molecule type" value="Genomic_DNA"/>
</dbReference>